<accession>X5DZU7</accession>
<dbReference type="Proteomes" id="UP000023772">
    <property type="component" value="Chromosome"/>
</dbReference>
<gene>
    <name evidence="2" type="ORF">FH5T_09995</name>
    <name evidence="3" type="ORF">SAMN05444285_10798</name>
</gene>
<proteinExistence type="predicted"/>
<feature type="region of interest" description="Disordered" evidence="1">
    <location>
        <begin position="160"/>
        <end position="207"/>
    </location>
</feature>
<protein>
    <submittedName>
        <fullName evidence="3">Uncharacterized protein</fullName>
    </submittedName>
</protein>
<dbReference type="HOGENOM" id="CLU_107508_1_0_10"/>
<dbReference type="Pfam" id="PF14902">
    <property type="entry name" value="DUF4494"/>
    <property type="match status" value="1"/>
</dbReference>
<evidence type="ECO:0000313" key="5">
    <source>
        <dbReference type="Proteomes" id="UP000181981"/>
    </source>
</evidence>
<sequence>MMQTWFESKVKYMKVSESGSESMVTENFLLDAVSYTDAETRIIRQMQQMVRGGEFQIVDIKKSRIAEVFPFENGEWWFKAAINLVTIDEDAGKEKKIKTNYLIMADDIKEALNRLDESLEYLVIPFVVTSLAVSPIVDVFPYNPEEAQIPEGFVPVAEAEEKRNPIFTDGVNPFTEDESEDAPSEEEPEVAETPEETEDSDEEETEE</sequence>
<name>X5DZU7_9BACT</name>
<evidence type="ECO:0000256" key="1">
    <source>
        <dbReference type="SAM" id="MobiDB-lite"/>
    </source>
</evidence>
<keyword evidence="4" id="KW-1185">Reference proteome</keyword>
<dbReference type="EMBL" id="CP007451">
    <property type="protein sequence ID" value="AHW59821.1"/>
    <property type="molecule type" value="Genomic_DNA"/>
</dbReference>
<reference evidence="2 4" key="1">
    <citation type="submission" date="2014-03" db="EMBL/GenBank/DDBJ databases">
        <title>Complete genome sequence of a deeply braunched marine Bacteroidia bacterium Draconibacterium orientale type strain FH5T.</title>
        <authorList>
            <person name="Li X."/>
            <person name="Wang X."/>
            <person name="Xie Z."/>
            <person name="Du Z."/>
            <person name="Chen G."/>
        </authorList>
    </citation>
    <scope>NUCLEOTIDE SEQUENCE [LARGE SCALE GENOMIC DNA]</scope>
    <source>
        <strain evidence="2 4">FH5</strain>
    </source>
</reference>
<evidence type="ECO:0000313" key="4">
    <source>
        <dbReference type="Proteomes" id="UP000023772"/>
    </source>
</evidence>
<reference evidence="3 5" key="2">
    <citation type="submission" date="2016-10" db="EMBL/GenBank/DDBJ databases">
        <authorList>
            <person name="de Groot N.N."/>
        </authorList>
    </citation>
    <scope>NUCLEOTIDE SEQUENCE [LARGE SCALE GENOMIC DNA]</scope>
    <source>
        <strain evidence="3 5">DSM 25947</strain>
    </source>
</reference>
<dbReference type="eggNOG" id="ENOG502ZVB7">
    <property type="taxonomic scope" value="Bacteria"/>
</dbReference>
<evidence type="ECO:0000313" key="2">
    <source>
        <dbReference type="EMBL" id="AHW59821.1"/>
    </source>
</evidence>
<evidence type="ECO:0000313" key="3">
    <source>
        <dbReference type="EMBL" id="SET18139.1"/>
    </source>
</evidence>
<dbReference type="OrthoDB" id="954784at2"/>
<feature type="compositionally biased region" description="Acidic residues" evidence="1">
    <location>
        <begin position="175"/>
        <end position="207"/>
    </location>
</feature>
<dbReference type="EMBL" id="FOHT01000007">
    <property type="protein sequence ID" value="SET18139.1"/>
    <property type="molecule type" value="Genomic_DNA"/>
</dbReference>
<dbReference type="Proteomes" id="UP000181981">
    <property type="component" value="Unassembled WGS sequence"/>
</dbReference>
<dbReference type="KEGG" id="dori:FH5T_09995"/>
<organism evidence="3 5">
    <name type="scientific">Draconibacterium orientale</name>
    <dbReference type="NCBI Taxonomy" id="1168034"/>
    <lineage>
        <taxon>Bacteria</taxon>
        <taxon>Pseudomonadati</taxon>
        <taxon>Bacteroidota</taxon>
        <taxon>Bacteroidia</taxon>
        <taxon>Marinilabiliales</taxon>
        <taxon>Prolixibacteraceae</taxon>
        <taxon>Draconibacterium</taxon>
    </lineage>
</organism>
<dbReference type="RefSeq" id="WP_139178034.1">
    <property type="nucleotide sequence ID" value="NZ_FOHT01000007.1"/>
</dbReference>
<dbReference type="InterPro" id="IPR027848">
    <property type="entry name" value="DUF4494"/>
</dbReference>
<dbReference type="AlphaFoldDB" id="X5DZU7"/>
<dbReference type="STRING" id="1168034.FH5T_09995"/>